<evidence type="ECO:0008006" key="4">
    <source>
        <dbReference type="Google" id="ProtNLM"/>
    </source>
</evidence>
<dbReference type="PANTHER" id="PTHR37471:SF1">
    <property type="entry name" value="AB HYDROLASE-1 DOMAIN-CONTAINING PROTEIN"/>
    <property type="match status" value="1"/>
</dbReference>
<gene>
    <name evidence="2" type="ORF">QTG54_012059</name>
</gene>
<reference evidence="2" key="1">
    <citation type="submission" date="2023-06" db="EMBL/GenBank/DDBJ databases">
        <title>Survivors Of The Sea: Transcriptome response of Skeletonema marinoi to long-term dormancy.</title>
        <authorList>
            <person name="Pinder M.I.M."/>
            <person name="Kourtchenko O."/>
            <person name="Robertson E.K."/>
            <person name="Larsson T."/>
            <person name="Maumus F."/>
            <person name="Osuna-Cruz C.M."/>
            <person name="Vancaester E."/>
            <person name="Stenow R."/>
            <person name="Vandepoele K."/>
            <person name="Ploug H."/>
            <person name="Bruchert V."/>
            <person name="Godhe A."/>
            <person name="Topel M."/>
        </authorList>
    </citation>
    <scope>NUCLEOTIDE SEQUENCE</scope>
    <source>
        <strain evidence="2">R05AC</strain>
    </source>
</reference>
<accession>A0AAD8Y0L3</accession>
<feature type="transmembrane region" description="Helical" evidence="1">
    <location>
        <begin position="254"/>
        <end position="275"/>
    </location>
</feature>
<dbReference type="AlphaFoldDB" id="A0AAD8Y0L3"/>
<protein>
    <recommendedName>
        <fullName evidence="4">Transmembrane protein</fullName>
    </recommendedName>
</protein>
<dbReference type="PANTHER" id="PTHR37471">
    <property type="entry name" value="UNNAMED PRODUCT"/>
    <property type="match status" value="1"/>
</dbReference>
<keyword evidence="1" id="KW-1133">Transmembrane helix</keyword>
<keyword evidence="1" id="KW-0472">Membrane</keyword>
<dbReference type="Proteomes" id="UP001224775">
    <property type="component" value="Unassembled WGS sequence"/>
</dbReference>
<comment type="caution">
    <text evidence="2">The sequence shown here is derived from an EMBL/GenBank/DDBJ whole genome shotgun (WGS) entry which is preliminary data.</text>
</comment>
<feature type="transmembrane region" description="Helical" evidence="1">
    <location>
        <begin position="20"/>
        <end position="41"/>
    </location>
</feature>
<proteinExistence type="predicted"/>
<sequence>MILSSSSFNSWPSSSLPSVGVAILTIFIGYILFEIGFFFHYHRNLIPFANQICPTRPPAPYRDYRDVGERVKLLSRIIDRRLEAHYHLTKSTQEVVSASEVLYNFIESWFCKKKVDDIKYTRFSEQLDITTLGVGLCPPLSLSSYSFGGTSNITDDDGFTSSSNDSLPQLVNNKNVQKNTASLRRDNMDEFLSWAFFGVDCATVESDTNMNEALGQFYTILQSKAGLQFEPGKNTHFIPRWFTFERVQSLYRPFGVYAAMALMQFTANCVLYIMGFRQYTCERGLRYWHRSAIRQQQQYSPFLFFHGIAPGGHVPYLPMVMLGLLRGKDLVIEISSSLKTSPYLILFALMLYRRKILCMEFWKLFINTLTRIK</sequence>
<name>A0AAD8Y0L3_9STRA</name>
<dbReference type="EMBL" id="JATAAI010000026">
    <property type="protein sequence ID" value="KAK1737192.1"/>
    <property type="molecule type" value="Genomic_DNA"/>
</dbReference>
<keyword evidence="1" id="KW-0812">Transmembrane</keyword>
<evidence type="ECO:0000256" key="1">
    <source>
        <dbReference type="SAM" id="Phobius"/>
    </source>
</evidence>
<organism evidence="2 3">
    <name type="scientific">Skeletonema marinoi</name>
    <dbReference type="NCBI Taxonomy" id="267567"/>
    <lineage>
        <taxon>Eukaryota</taxon>
        <taxon>Sar</taxon>
        <taxon>Stramenopiles</taxon>
        <taxon>Ochrophyta</taxon>
        <taxon>Bacillariophyta</taxon>
        <taxon>Coscinodiscophyceae</taxon>
        <taxon>Thalassiosirophycidae</taxon>
        <taxon>Thalassiosirales</taxon>
        <taxon>Skeletonemataceae</taxon>
        <taxon>Skeletonema</taxon>
        <taxon>Skeletonema marinoi-dohrnii complex</taxon>
    </lineage>
</organism>
<keyword evidence="3" id="KW-1185">Reference proteome</keyword>
<feature type="transmembrane region" description="Helical" evidence="1">
    <location>
        <begin position="330"/>
        <end position="352"/>
    </location>
</feature>
<evidence type="ECO:0000313" key="2">
    <source>
        <dbReference type="EMBL" id="KAK1737192.1"/>
    </source>
</evidence>
<evidence type="ECO:0000313" key="3">
    <source>
        <dbReference type="Proteomes" id="UP001224775"/>
    </source>
</evidence>